<gene>
    <name evidence="2" type="ORF">AB8U03_06625</name>
</gene>
<keyword evidence="1" id="KW-1133">Transmembrane helix</keyword>
<name>A0ABV4BM61_9CLOT</name>
<evidence type="ECO:0000313" key="3">
    <source>
        <dbReference type="Proteomes" id="UP001564657"/>
    </source>
</evidence>
<accession>A0ABV4BM61</accession>
<dbReference type="InterPro" id="IPR012902">
    <property type="entry name" value="N_methyl_site"/>
</dbReference>
<comment type="caution">
    <text evidence="2">The sequence shown here is derived from an EMBL/GenBank/DDBJ whole genome shotgun (WGS) entry which is preliminary data.</text>
</comment>
<dbReference type="Pfam" id="PF07963">
    <property type="entry name" value="N_methyl"/>
    <property type="match status" value="1"/>
</dbReference>
<dbReference type="Proteomes" id="UP001564657">
    <property type="component" value="Unassembled WGS sequence"/>
</dbReference>
<reference evidence="2 3" key="1">
    <citation type="submission" date="2024-08" db="EMBL/GenBank/DDBJ databases">
        <title>Clostridium lapicellarii sp. nov., and Clostridium renhuaiense sp. nov., two species isolated from the mud in a fermentation cellar used for producing sauce-flavour Chinese liquors.</title>
        <authorList>
            <person name="Yang F."/>
            <person name="Wang H."/>
            <person name="Chen L.Q."/>
            <person name="Zhou N."/>
            <person name="Lu J.J."/>
            <person name="Pu X.X."/>
            <person name="Wan B."/>
            <person name="Wang L."/>
            <person name="Liu S.J."/>
        </authorList>
    </citation>
    <scope>NUCLEOTIDE SEQUENCE [LARGE SCALE GENOMIC DNA]</scope>
    <source>
        <strain evidence="2 3">MT-5</strain>
    </source>
</reference>
<evidence type="ECO:0000256" key="1">
    <source>
        <dbReference type="SAM" id="Phobius"/>
    </source>
</evidence>
<organism evidence="2 3">
    <name type="scientific">Clostridium moutaii</name>
    <dbReference type="NCBI Taxonomy" id="3240932"/>
    <lineage>
        <taxon>Bacteria</taxon>
        <taxon>Bacillati</taxon>
        <taxon>Bacillota</taxon>
        <taxon>Clostridia</taxon>
        <taxon>Eubacteriales</taxon>
        <taxon>Clostridiaceae</taxon>
        <taxon>Clostridium</taxon>
    </lineage>
</organism>
<protein>
    <submittedName>
        <fullName evidence="2">Prepilin-type N-terminal cleavage/methylation domain-containing protein</fullName>
    </submittedName>
</protein>
<evidence type="ECO:0000313" key="2">
    <source>
        <dbReference type="EMBL" id="MEY7999870.1"/>
    </source>
</evidence>
<proteinExistence type="predicted"/>
<dbReference type="RefSeq" id="WP_369703762.1">
    <property type="nucleotide sequence ID" value="NZ_JBGEWD010000005.1"/>
</dbReference>
<dbReference type="EMBL" id="JBGEWD010000005">
    <property type="protein sequence ID" value="MEY7999870.1"/>
    <property type="molecule type" value="Genomic_DNA"/>
</dbReference>
<keyword evidence="1" id="KW-0472">Membrane</keyword>
<feature type="transmembrane region" description="Helical" evidence="1">
    <location>
        <begin position="6"/>
        <end position="27"/>
    </location>
</feature>
<sequence length="120" mass="13955">MKNRSGFTYIEVMIAITIFLIMSVFVIRLNITANKNINGQILRQNMMMEAQKILEKTKNNPDSGEYKGDSYKNIDGYYINIRSELVNVDSPNLFEITVKVRQNVDEEEGEVVLRSHFFKK</sequence>
<keyword evidence="3" id="KW-1185">Reference proteome</keyword>
<keyword evidence="1" id="KW-0812">Transmembrane</keyword>
<dbReference type="NCBIfam" id="TIGR02532">
    <property type="entry name" value="IV_pilin_GFxxxE"/>
    <property type="match status" value="1"/>
</dbReference>